<dbReference type="SUPFAM" id="SSF46689">
    <property type="entry name" value="Homeodomain-like"/>
    <property type="match status" value="1"/>
</dbReference>
<dbReference type="Pfam" id="PF12833">
    <property type="entry name" value="HTH_18"/>
    <property type="match status" value="1"/>
</dbReference>
<keyword evidence="3" id="KW-0804">Transcription</keyword>
<dbReference type="PRINTS" id="PR00032">
    <property type="entry name" value="HTHARAC"/>
</dbReference>
<name>A0A346AX44_9FIRM</name>
<dbReference type="EMBL" id="CP029462">
    <property type="protein sequence ID" value="AXL20437.1"/>
    <property type="molecule type" value="Genomic_DNA"/>
</dbReference>
<reference evidence="5 6" key="1">
    <citation type="submission" date="2018-05" db="EMBL/GenBank/DDBJ databases">
        <title>Complete genome sequence of Megasphaera sp. AJH120T, isolated from the ceca of a chicken.</title>
        <authorList>
            <person name="Maki J."/>
            <person name="Looft T."/>
        </authorList>
    </citation>
    <scope>NUCLEOTIDE SEQUENCE [LARGE SCALE GENOMIC DNA]</scope>
    <source>
        <strain evidence="5 6">AJH120</strain>
    </source>
</reference>
<organism evidence="5 6">
    <name type="scientific">Megasphaera stantonii</name>
    <dbReference type="NCBI Taxonomy" id="2144175"/>
    <lineage>
        <taxon>Bacteria</taxon>
        <taxon>Bacillati</taxon>
        <taxon>Bacillota</taxon>
        <taxon>Negativicutes</taxon>
        <taxon>Veillonellales</taxon>
        <taxon>Veillonellaceae</taxon>
        <taxon>Megasphaera</taxon>
    </lineage>
</organism>
<dbReference type="PANTHER" id="PTHR47893">
    <property type="entry name" value="REGULATORY PROTEIN PCHR"/>
    <property type="match status" value="1"/>
</dbReference>
<keyword evidence="1" id="KW-0805">Transcription regulation</keyword>
<dbReference type="PROSITE" id="PS01124">
    <property type="entry name" value="HTH_ARAC_FAMILY_2"/>
    <property type="match status" value="1"/>
</dbReference>
<accession>A0A346AX44</accession>
<feature type="domain" description="HTH araC/xylS-type" evidence="4">
    <location>
        <begin position="209"/>
        <end position="307"/>
    </location>
</feature>
<dbReference type="Gene3D" id="1.10.10.60">
    <property type="entry name" value="Homeodomain-like"/>
    <property type="match status" value="1"/>
</dbReference>
<dbReference type="GO" id="GO:0003700">
    <property type="term" value="F:DNA-binding transcription factor activity"/>
    <property type="evidence" value="ECO:0007669"/>
    <property type="project" value="InterPro"/>
</dbReference>
<dbReference type="PROSITE" id="PS00041">
    <property type="entry name" value="HTH_ARAC_FAMILY_1"/>
    <property type="match status" value="1"/>
</dbReference>
<evidence type="ECO:0000256" key="2">
    <source>
        <dbReference type="ARBA" id="ARBA00023125"/>
    </source>
</evidence>
<evidence type="ECO:0000256" key="1">
    <source>
        <dbReference type="ARBA" id="ARBA00023015"/>
    </source>
</evidence>
<dbReference type="KEGG" id="meg:DKB62_01985"/>
<dbReference type="SMART" id="SM00342">
    <property type="entry name" value="HTH_ARAC"/>
    <property type="match status" value="1"/>
</dbReference>
<dbReference type="OrthoDB" id="9772607at2"/>
<evidence type="ECO:0000259" key="4">
    <source>
        <dbReference type="PROSITE" id="PS01124"/>
    </source>
</evidence>
<evidence type="ECO:0000313" key="6">
    <source>
        <dbReference type="Proteomes" id="UP000254337"/>
    </source>
</evidence>
<gene>
    <name evidence="5" type="ORF">DKB62_01985</name>
</gene>
<dbReference type="AlphaFoldDB" id="A0A346AX44"/>
<dbReference type="PANTHER" id="PTHR47893:SF1">
    <property type="entry name" value="REGULATORY PROTEIN PCHR"/>
    <property type="match status" value="1"/>
</dbReference>
<dbReference type="GO" id="GO:0043565">
    <property type="term" value="F:sequence-specific DNA binding"/>
    <property type="evidence" value="ECO:0007669"/>
    <property type="project" value="InterPro"/>
</dbReference>
<protein>
    <submittedName>
        <fullName evidence="5">AraC family transcriptional regulator</fullName>
    </submittedName>
</protein>
<dbReference type="InterPro" id="IPR018062">
    <property type="entry name" value="HTH_AraC-typ_CS"/>
</dbReference>
<sequence length="310" mass="35876">MDTMRMIESSEERVVFEIQNNTGTARLTSYPVYPGIDLVYIDAHIESFSCRSHPVTQGLFAVNHCEEGRIECNFQNGEFLYMGPGDMSIGWRHHQEYCHSIFFPSSHYHGLSILCSVSKAQPVVSRLLEDDGDLTALCSRFCRESDFGLIMKENNDMQHLFEELYRVPEGIRRRYCQLKILEIFLFLGTIEPERNQYVYVTKRQVDIVKAIHLELLENLTTKKRVEELAAEHHIAPTTLKRCFKSVYGSSIGQHLQELRVSEAMRMLAETEDSILQIANRVGYANSSKFSVLFQKMTGMLPREYRKSLRK</sequence>
<dbReference type="InterPro" id="IPR020449">
    <property type="entry name" value="Tscrpt_reg_AraC-type_HTH"/>
</dbReference>
<dbReference type="InterPro" id="IPR018060">
    <property type="entry name" value="HTH_AraC"/>
</dbReference>
<dbReference type="InterPro" id="IPR009057">
    <property type="entry name" value="Homeodomain-like_sf"/>
</dbReference>
<dbReference type="InterPro" id="IPR053142">
    <property type="entry name" value="PchR_regulatory_protein"/>
</dbReference>
<keyword evidence="2" id="KW-0238">DNA-binding</keyword>
<dbReference type="Proteomes" id="UP000254337">
    <property type="component" value="Chromosome"/>
</dbReference>
<evidence type="ECO:0000313" key="5">
    <source>
        <dbReference type="EMBL" id="AXL20437.1"/>
    </source>
</evidence>
<proteinExistence type="predicted"/>
<dbReference type="RefSeq" id="WP_107195896.1">
    <property type="nucleotide sequence ID" value="NZ_CAUWMV010000001.1"/>
</dbReference>
<keyword evidence="6" id="KW-1185">Reference proteome</keyword>
<evidence type="ECO:0000256" key="3">
    <source>
        <dbReference type="ARBA" id="ARBA00023163"/>
    </source>
</evidence>